<reference evidence="1" key="1">
    <citation type="submission" date="2020-05" db="EMBL/GenBank/DDBJ databases">
        <authorList>
            <person name="Chiriac C."/>
            <person name="Salcher M."/>
            <person name="Ghai R."/>
            <person name="Kavagutti S V."/>
        </authorList>
    </citation>
    <scope>NUCLEOTIDE SEQUENCE</scope>
</reference>
<evidence type="ECO:0000313" key="1">
    <source>
        <dbReference type="EMBL" id="CAB4347178.1"/>
    </source>
</evidence>
<dbReference type="AlphaFoldDB" id="A0A6J6A060"/>
<name>A0A6J6A060_9ZZZZ</name>
<gene>
    <name evidence="1" type="ORF">UFOPK3522_01596</name>
</gene>
<sequence>MRRRRDDLGNYIAGAQDDHFIAWPDILANQVFFVVERRVLHNDTTKIDRRKNRKRVQVAELTDAPFDLFELSQFGRRRELPCDCPARVAAYDPEPTLLLCIVDLDNNAIDLEVERTAALLPLKAALDRLLLAVESLDVVIDREAPLPQPLERLPLRIEADPFAGANAVGPER</sequence>
<proteinExistence type="predicted"/>
<dbReference type="EMBL" id="CAESAO010000196">
    <property type="protein sequence ID" value="CAB4347178.1"/>
    <property type="molecule type" value="Genomic_DNA"/>
</dbReference>
<protein>
    <submittedName>
        <fullName evidence="1">Unannotated protein</fullName>
    </submittedName>
</protein>
<accession>A0A6J6A060</accession>
<organism evidence="1">
    <name type="scientific">freshwater metagenome</name>
    <dbReference type="NCBI Taxonomy" id="449393"/>
    <lineage>
        <taxon>unclassified sequences</taxon>
        <taxon>metagenomes</taxon>
        <taxon>ecological metagenomes</taxon>
    </lineage>
</organism>